<evidence type="ECO:0000313" key="5">
    <source>
        <dbReference type="Proteomes" id="UP000193067"/>
    </source>
</evidence>
<sequence length="241" mass="25991">MSEPVLGAGRQTYAQPPPPPHHDTFAYSAASSATMIQPSPLSPRPSSSYSSYGSYPSHERDNSNASVASGGMVDSFAHAGASGWGSGIKHADLDDAHLTSSPLSPLYAASAASGSDVSAAGLPSPPVQSRPSPSNQSAQTTARLPQSSPTNPNTPRTSGNSKTYSFVSLPGNAVKKRPRRRYDEIERLYQCSWPGCTKAYGTLNHLNAHVTMQRHGQKRSPNEFKELRKQWRQQKKEQEEQ</sequence>
<dbReference type="Proteomes" id="UP000193067">
    <property type="component" value="Unassembled WGS sequence"/>
</dbReference>
<feature type="region of interest" description="Disordered" evidence="2">
    <location>
        <begin position="1"/>
        <end position="70"/>
    </location>
</feature>
<keyword evidence="1" id="KW-0862">Zinc</keyword>
<evidence type="ECO:0000259" key="3">
    <source>
        <dbReference type="PROSITE" id="PS50157"/>
    </source>
</evidence>
<dbReference type="PROSITE" id="PS50157">
    <property type="entry name" value="ZINC_FINGER_C2H2_2"/>
    <property type="match status" value="1"/>
</dbReference>
<dbReference type="PANTHER" id="PTHR36167:SF3">
    <property type="entry name" value="C2H2 FINGER DOMAIN TRANSCRIPTION FACTOR (EUROFUNG)-RELATED"/>
    <property type="match status" value="1"/>
</dbReference>
<name>A0A1Y2IZ07_TRAC3</name>
<feature type="compositionally biased region" description="Basic and acidic residues" evidence="2">
    <location>
        <begin position="220"/>
        <end position="241"/>
    </location>
</feature>
<dbReference type="EMBL" id="KZ084093">
    <property type="protein sequence ID" value="OSD05451.1"/>
    <property type="molecule type" value="Genomic_DNA"/>
</dbReference>
<dbReference type="STRING" id="1353009.A0A1Y2IZ07"/>
<feature type="region of interest" description="Disordered" evidence="2">
    <location>
        <begin position="212"/>
        <end position="241"/>
    </location>
</feature>
<feature type="compositionally biased region" description="Low complexity" evidence="2">
    <location>
        <begin position="108"/>
        <end position="120"/>
    </location>
</feature>
<feature type="domain" description="C2H2-type" evidence="3">
    <location>
        <begin position="189"/>
        <end position="220"/>
    </location>
</feature>
<dbReference type="GO" id="GO:0006355">
    <property type="term" value="P:regulation of DNA-templated transcription"/>
    <property type="evidence" value="ECO:0007669"/>
    <property type="project" value="InterPro"/>
</dbReference>
<reference evidence="4 5" key="1">
    <citation type="journal article" date="2015" name="Biotechnol. Biofuels">
        <title>Enhanced degradation of softwood versus hardwood by the white-rot fungus Pycnoporus coccineus.</title>
        <authorList>
            <person name="Couturier M."/>
            <person name="Navarro D."/>
            <person name="Chevret D."/>
            <person name="Henrissat B."/>
            <person name="Piumi F."/>
            <person name="Ruiz-Duenas F.J."/>
            <person name="Martinez A.T."/>
            <person name="Grigoriev I.V."/>
            <person name="Riley R."/>
            <person name="Lipzen A."/>
            <person name="Berrin J.G."/>
            <person name="Master E.R."/>
            <person name="Rosso M.N."/>
        </authorList>
    </citation>
    <scope>NUCLEOTIDE SEQUENCE [LARGE SCALE GENOMIC DNA]</scope>
    <source>
        <strain evidence="4 5">BRFM310</strain>
    </source>
</reference>
<dbReference type="PANTHER" id="PTHR36167">
    <property type="entry name" value="C2H2 FINGER DOMAIN TRANSCRIPTION FACTOR (EUROFUNG)-RELATED"/>
    <property type="match status" value="1"/>
</dbReference>
<dbReference type="InterPro" id="IPR039327">
    <property type="entry name" value="CON7-like"/>
</dbReference>
<feature type="non-terminal residue" evidence="4">
    <location>
        <position position="241"/>
    </location>
</feature>
<protein>
    <recommendedName>
        <fullName evidence="3">C2H2-type domain-containing protein</fullName>
    </recommendedName>
</protein>
<feature type="compositionally biased region" description="Polar residues" evidence="2">
    <location>
        <begin position="138"/>
        <end position="166"/>
    </location>
</feature>
<feature type="compositionally biased region" description="Low complexity" evidence="2">
    <location>
        <begin position="44"/>
        <end position="56"/>
    </location>
</feature>
<dbReference type="InterPro" id="IPR013087">
    <property type="entry name" value="Znf_C2H2_type"/>
</dbReference>
<dbReference type="GO" id="GO:0008270">
    <property type="term" value="F:zinc ion binding"/>
    <property type="evidence" value="ECO:0007669"/>
    <property type="project" value="UniProtKB-KW"/>
</dbReference>
<evidence type="ECO:0000256" key="1">
    <source>
        <dbReference type="PROSITE-ProRule" id="PRU00042"/>
    </source>
</evidence>
<dbReference type="PROSITE" id="PS00028">
    <property type="entry name" value="ZINC_FINGER_C2H2_1"/>
    <property type="match status" value="1"/>
</dbReference>
<evidence type="ECO:0000256" key="2">
    <source>
        <dbReference type="SAM" id="MobiDB-lite"/>
    </source>
</evidence>
<organism evidence="4 5">
    <name type="scientific">Trametes coccinea (strain BRFM310)</name>
    <name type="common">Pycnoporus coccineus</name>
    <dbReference type="NCBI Taxonomy" id="1353009"/>
    <lineage>
        <taxon>Eukaryota</taxon>
        <taxon>Fungi</taxon>
        <taxon>Dikarya</taxon>
        <taxon>Basidiomycota</taxon>
        <taxon>Agaricomycotina</taxon>
        <taxon>Agaricomycetes</taxon>
        <taxon>Polyporales</taxon>
        <taxon>Polyporaceae</taxon>
        <taxon>Trametes</taxon>
    </lineage>
</organism>
<feature type="region of interest" description="Disordered" evidence="2">
    <location>
        <begin position="108"/>
        <end position="178"/>
    </location>
</feature>
<evidence type="ECO:0000313" key="4">
    <source>
        <dbReference type="EMBL" id="OSD05451.1"/>
    </source>
</evidence>
<keyword evidence="1" id="KW-0479">Metal-binding</keyword>
<dbReference type="AlphaFoldDB" id="A0A1Y2IZ07"/>
<dbReference type="OrthoDB" id="1939603at2759"/>
<dbReference type="Gene3D" id="3.30.160.60">
    <property type="entry name" value="Classic Zinc Finger"/>
    <property type="match status" value="1"/>
</dbReference>
<keyword evidence="1" id="KW-0863">Zinc-finger</keyword>
<accession>A0A1Y2IZ07</accession>
<gene>
    <name evidence="4" type="ORF">PYCCODRAFT_1342812</name>
</gene>
<proteinExistence type="predicted"/>
<keyword evidence="5" id="KW-1185">Reference proteome</keyword>